<evidence type="ECO:0000313" key="3">
    <source>
        <dbReference type="Proteomes" id="UP000306402"/>
    </source>
</evidence>
<dbReference type="AlphaFoldDB" id="A0A5R9L4S2"/>
<keyword evidence="3" id="KW-1185">Reference proteome</keyword>
<keyword evidence="1" id="KW-0732">Signal</keyword>
<evidence type="ECO:0000313" key="2">
    <source>
        <dbReference type="EMBL" id="TLV03418.1"/>
    </source>
</evidence>
<comment type="caution">
    <text evidence="2">The sequence shown here is derived from an EMBL/GenBank/DDBJ whole genome shotgun (WGS) entry which is preliminary data.</text>
</comment>
<proteinExistence type="predicted"/>
<evidence type="ECO:0000256" key="1">
    <source>
        <dbReference type="SAM" id="SignalP"/>
    </source>
</evidence>
<dbReference type="PROSITE" id="PS51257">
    <property type="entry name" value="PROKAR_LIPOPROTEIN"/>
    <property type="match status" value="1"/>
</dbReference>
<dbReference type="Proteomes" id="UP000306402">
    <property type="component" value="Unassembled WGS sequence"/>
</dbReference>
<sequence length="144" mass="15717">MKNLFTLKSLAALLLLCISLTSCKDKKEDDPAPQDLATRSLGTYVFSELEFDGKKIPAEKSDLKGDIRIVKKTPTSVDVELDIRSKSSGDEFMVLDASDIQLIENGSSIDLVYDNEKVGTINGKKITVNGTDAEGIDFKLSATR</sequence>
<reference evidence="2 3" key="1">
    <citation type="submission" date="2019-05" db="EMBL/GenBank/DDBJ databases">
        <authorList>
            <person name="Qu J.-H."/>
        </authorList>
    </citation>
    <scope>NUCLEOTIDE SEQUENCE [LARGE SCALE GENOMIC DNA]</scope>
    <source>
        <strain evidence="2 3">T17</strain>
    </source>
</reference>
<dbReference type="RefSeq" id="WP_138364626.1">
    <property type="nucleotide sequence ID" value="NZ_VCEJ01000002.1"/>
</dbReference>
<name>A0A5R9L4S2_9BACT</name>
<evidence type="ECO:0008006" key="4">
    <source>
        <dbReference type="Google" id="ProtNLM"/>
    </source>
</evidence>
<organism evidence="2 3">
    <name type="scientific">Dyadobacter luticola</name>
    <dbReference type="NCBI Taxonomy" id="1979387"/>
    <lineage>
        <taxon>Bacteria</taxon>
        <taxon>Pseudomonadati</taxon>
        <taxon>Bacteroidota</taxon>
        <taxon>Cytophagia</taxon>
        <taxon>Cytophagales</taxon>
        <taxon>Spirosomataceae</taxon>
        <taxon>Dyadobacter</taxon>
    </lineage>
</organism>
<gene>
    <name evidence="2" type="ORF">FEN17_07375</name>
</gene>
<feature type="signal peptide" evidence="1">
    <location>
        <begin position="1"/>
        <end position="24"/>
    </location>
</feature>
<dbReference type="EMBL" id="VCEJ01000002">
    <property type="protein sequence ID" value="TLV03418.1"/>
    <property type="molecule type" value="Genomic_DNA"/>
</dbReference>
<feature type="chain" id="PRO_5024289116" description="Lipocalin-like domain-containing protein" evidence="1">
    <location>
        <begin position="25"/>
        <end position="144"/>
    </location>
</feature>
<protein>
    <recommendedName>
        <fullName evidence="4">Lipocalin-like domain-containing protein</fullName>
    </recommendedName>
</protein>
<accession>A0A5R9L4S2</accession>
<dbReference type="OrthoDB" id="953872at2"/>